<protein>
    <submittedName>
        <fullName evidence="1">Uncharacterized protein</fullName>
    </submittedName>
</protein>
<evidence type="ECO:0000313" key="2">
    <source>
        <dbReference type="Proteomes" id="UP001558613"/>
    </source>
</evidence>
<proteinExistence type="predicted"/>
<reference evidence="1 2" key="1">
    <citation type="submission" date="2023-09" db="EMBL/GenBank/DDBJ databases">
        <authorList>
            <person name="Wang M."/>
        </authorList>
    </citation>
    <scope>NUCLEOTIDE SEQUENCE [LARGE SCALE GENOMIC DNA]</scope>
    <source>
        <strain evidence="1">GT-2023</strain>
        <tissue evidence="1">Liver</tissue>
    </source>
</reference>
<name>A0ABR3LLH0_9TELE</name>
<comment type="caution">
    <text evidence="1">The sequence shown here is derived from an EMBL/GenBank/DDBJ whole genome shotgun (WGS) entry which is preliminary data.</text>
</comment>
<accession>A0ABR3LLH0</accession>
<sequence>MSVALKRGRRWESWSILSEPLISWRFSPQRRCGESHLVLRESKMEWLEIPGAGRSHPNPYLRSLPNSPDMENFTLSHVPIQVGKCFPGKGHRGSLFCQKINF</sequence>
<gene>
    <name evidence="1" type="ORF">QQF64_017873</name>
</gene>
<dbReference type="Proteomes" id="UP001558613">
    <property type="component" value="Unassembled WGS sequence"/>
</dbReference>
<dbReference type="EMBL" id="JAYMGO010000021">
    <property type="protein sequence ID" value="KAL1253180.1"/>
    <property type="molecule type" value="Genomic_DNA"/>
</dbReference>
<evidence type="ECO:0000313" key="1">
    <source>
        <dbReference type="EMBL" id="KAL1253180.1"/>
    </source>
</evidence>
<keyword evidence="2" id="KW-1185">Reference proteome</keyword>
<organism evidence="1 2">
    <name type="scientific">Cirrhinus molitorella</name>
    <name type="common">mud carp</name>
    <dbReference type="NCBI Taxonomy" id="172907"/>
    <lineage>
        <taxon>Eukaryota</taxon>
        <taxon>Metazoa</taxon>
        <taxon>Chordata</taxon>
        <taxon>Craniata</taxon>
        <taxon>Vertebrata</taxon>
        <taxon>Euteleostomi</taxon>
        <taxon>Actinopterygii</taxon>
        <taxon>Neopterygii</taxon>
        <taxon>Teleostei</taxon>
        <taxon>Ostariophysi</taxon>
        <taxon>Cypriniformes</taxon>
        <taxon>Cyprinidae</taxon>
        <taxon>Labeoninae</taxon>
        <taxon>Labeonini</taxon>
        <taxon>Cirrhinus</taxon>
    </lineage>
</organism>